<evidence type="ECO:0000313" key="3">
    <source>
        <dbReference type="Proteomes" id="UP001175228"/>
    </source>
</evidence>
<organism evidence="2 3">
    <name type="scientific">Armillaria luteobubalina</name>
    <dbReference type="NCBI Taxonomy" id="153913"/>
    <lineage>
        <taxon>Eukaryota</taxon>
        <taxon>Fungi</taxon>
        <taxon>Dikarya</taxon>
        <taxon>Basidiomycota</taxon>
        <taxon>Agaricomycotina</taxon>
        <taxon>Agaricomycetes</taxon>
        <taxon>Agaricomycetidae</taxon>
        <taxon>Agaricales</taxon>
        <taxon>Marasmiineae</taxon>
        <taxon>Physalacriaceae</taxon>
        <taxon>Armillaria</taxon>
    </lineage>
</organism>
<keyword evidence="1" id="KW-0472">Membrane</keyword>
<protein>
    <recommendedName>
        <fullName evidence="4">Ubiquitin 3 binding protein But2 C-terminal domain-containing protein</fullName>
    </recommendedName>
</protein>
<evidence type="ECO:0008006" key="4">
    <source>
        <dbReference type="Google" id="ProtNLM"/>
    </source>
</evidence>
<dbReference type="Proteomes" id="UP001175228">
    <property type="component" value="Unassembled WGS sequence"/>
</dbReference>
<accession>A0AA39P6T8</accession>
<comment type="caution">
    <text evidence="2">The sequence shown here is derived from an EMBL/GenBank/DDBJ whole genome shotgun (WGS) entry which is preliminary data.</text>
</comment>
<evidence type="ECO:0000256" key="1">
    <source>
        <dbReference type="SAM" id="Phobius"/>
    </source>
</evidence>
<keyword evidence="1" id="KW-0812">Transmembrane</keyword>
<evidence type="ECO:0000313" key="2">
    <source>
        <dbReference type="EMBL" id="KAK0478668.1"/>
    </source>
</evidence>
<name>A0AA39P6T8_9AGAR</name>
<sequence>MFSSFSYSLLQRSSSSDGLTAKDSDNSSPEHEHRTFCSQCRRSLPQSNGPLSSLPFWAILVSLLCLFTNCIVFLANSKISNECADPMLSITNDNIHHLRRPTPFIGFDNITRPFPPVPRELINFPQVVQQINEEHPGFVYDDDPLRYMSRRGLVSPEERRVQTADKVSTLAQFRIIDYGMERCELHVRFPINSTTAASSGHPFLLTVNLLESGIPLNTKTLSYRTKPALVSTLGQIRVDPGRTQEEVHWWKRFDCRWDELITFQLACFDTERLGDAVGDCQVEWWQNREGKDPRSAIYVKQYSTV</sequence>
<dbReference type="AlphaFoldDB" id="A0AA39P6T8"/>
<reference evidence="2" key="1">
    <citation type="submission" date="2023-06" db="EMBL/GenBank/DDBJ databases">
        <authorList>
            <consortium name="Lawrence Berkeley National Laboratory"/>
            <person name="Ahrendt S."/>
            <person name="Sahu N."/>
            <person name="Indic B."/>
            <person name="Wong-Bajracharya J."/>
            <person name="Merenyi Z."/>
            <person name="Ke H.-M."/>
            <person name="Monk M."/>
            <person name="Kocsube S."/>
            <person name="Drula E."/>
            <person name="Lipzen A."/>
            <person name="Balint B."/>
            <person name="Henrissat B."/>
            <person name="Andreopoulos B."/>
            <person name="Martin F.M."/>
            <person name="Harder C.B."/>
            <person name="Rigling D."/>
            <person name="Ford K.L."/>
            <person name="Foster G.D."/>
            <person name="Pangilinan J."/>
            <person name="Papanicolaou A."/>
            <person name="Barry K."/>
            <person name="LaButti K."/>
            <person name="Viragh M."/>
            <person name="Koriabine M."/>
            <person name="Yan M."/>
            <person name="Riley R."/>
            <person name="Champramary S."/>
            <person name="Plett K.L."/>
            <person name="Tsai I.J."/>
            <person name="Slot J."/>
            <person name="Sipos G."/>
            <person name="Plett J."/>
            <person name="Nagy L.G."/>
            <person name="Grigoriev I.V."/>
        </authorList>
    </citation>
    <scope>NUCLEOTIDE SEQUENCE</scope>
    <source>
        <strain evidence="2">HWK02</strain>
    </source>
</reference>
<feature type="transmembrane region" description="Helical" evidence="1">
    <location>
        <begin position="54"/>
        <end position="75"/>
    </location>
</feature>
<dbReference type="EMBL" id="JAUEPU010000094">
    <property type="protein sequence ID" value="KAK0478668.1"/>
    <property type="molecule type" value="Genomic_DNA"/>
</dbReference>
<keyword evidence="3" id="KW-1185">Reference proteome</keyword>
<gene>
    <name evidence="2" type="ORF">EDD18DRAFT_872302</name>
</gene>
<keyword evidence="1" id="KW-1133">Transmembrane helix</keyword>
<proteinExistence type="predicted"/>